<proteinExistence type="predicted"/>
<keyword evidence="2" id="KW-0479">Metal-binding</keyword>
<evidence type="ECO:0000256" key="4">
    <source>
        <dbReference type="ARBA" id="ARBA00023014"/>
    </source>
</evidence>
<gene>
    <name evidence="6" type="ORF">C8E99_0860</name>
</gene>
<accession>A0A3D9LB19</accession>
<evidence type="ECO:0000313" key="7">
    <source>
        <dbReference type="Proteomes" id="UP000256727"/>
    </source>
</evidence>
<comment type="caution">
    <text evidence="6">The sequence shown here is derived from an EMBL/GenBank/DDBJ whole genome shotgun (WGS) entry which is preliminary data.</text>
</comment>
<dbReference type="GO" id="GO:0051537">
    <property type="term" value="F:2 iron, 2 sulfur cluster binding"/>
    <property type="evidence" value="ECO:0007669"/>
    <property type="project" value="UniProtKB-KW"/>
</dbReference>
<evidence type="ECO:0000256" key="2">
    <source>
        <dbReference type="ARBA" id="ARBA00022723"/>
    </source>
</evidence>
<dbReference type="InterPro" id="IPR036922">
    <property type="entry name" value="Rieske_2Fe-2S_sf"/>
</dbReference>
<keyword evidence="4" id="KW-0411">Iron-sulfur</keyword>
<dbReference type="AlphaFoldDB" id="A0A3D9LB19"/>
<dbReference type="InterPro" id="IPR017941">
    <property type="entry name" value="Rieske_2Fe-2S"/>
</dbReference>
<evidence type="ECO:0000256" key="1">
    <source>
        <dbReference type="ARBA" id="ARBA00022714"/>
    </source>
</evidence>
<keyword evidence="1" id="KW-0001">2Fe-2S</keyword>
<keyword evidence="6" id="KW-0560">Oxidoreductase</keyword>
<dbReference type="CDD" id="cd03528">
    <property type="entry name" value="Rieske_RO_ferredoxin"/>
    <property type="match status" value="1"/>
</dbReference>
<dbReference type="EMBL" id="QREH01000001">
    <property type="protein sequence ID" value="REE03060.1"/>
    <property type="molecule type" value="Genomic_DNA"/>
</dbReference>
<keyword evidence="6" id="KW-0223">Dioxygenase</keyword>
<evidence type="ECO:0000313" key="6">
    <source>
        <dbReference type="EMBL" id="REE03060.1"/>
    </source>
</evidence>
<dbReference type="OrthoDB" id="147178at2"/>
<dbReference type="PANTHER" id="PTHR21496:SF23">
    <property type="entry name" value="3-PHENYLPROPIONATE_CINNAMIC ACID DIOXYGENASE FERREDOXIN SUBUNIT"/>
    <property type="match status" value="1"/>
</dbReference>
<dbReference type="PANTHER" id="PTHR21496">
    <property type="entry name" value="FERREDOXIN-RELATED"/>
    <property type="match status" value="1"/>
</dbReference>
<dbReference type="GO" id="GO:0016705">
    <property type="term" value="F:oxidoreductase activity, acting on paired donors, with incorporation or reduction of molecular oxygen"/>
    <property type="evidence" value="ECO:0007669"/>
    <property type="project" value="UniProtKB-ARBA"/>
</dbReference>
<sequence>MAAGQRVCAVAEIGAEEAKRFTVDGIDVAVVRASDGSLHAVNDICSHEEVSLSDGFVEGCALECIGHGSAFDLVTGEPNVLPATAPVAVYALSVEDDSVWVDTATVLNSASLNS</sequence>
<organism evidence="6 7">
    <name type="scientific">Citricoccus muralis</name>
    <dbReference type="NCBI Taxonomy" id="169134"/>
    <lineage>
        <taxon>Bacteria</taxon>
        <taxon>Bacillati</taxon>
        <taxon>Actinomycetota</taxon>
        <taxon>Actinomycetes</taxon>
        <taxon>Micrococcales</taxon>
        <taxon>Micrococcaceae</taxon>
        <taxon>Citricoccus</taxon>
    </lineage>
</organism>
<dbReference type="RefSeq" id="WP_115931248.1">
    <property type="nucleotide sequence ID" value="NZ_QREH01000001.1"/>
</dbReference>
<dbReference type="Proteomes" id="UP000256727">
    <property type="component" value="Unassembled WGS sequence"/>
</dbReference>
<evidence type="ECO:0000259" key="5">
    <source>
        <dbReference type="PROSITE" id="PS51296"/>
    </source>
</evidence>
<dbReference type="PROSITE" id="PS51296">
    <property type="entry name" value="RIESKE"/>
    <property type="match status" value="1"/>
</dbReference>
<dbReference type="Pfam" id="PF00355">
    <property type="entry name" value="Rieske"/>
    <property type="match status" value="1"/>
</dbReference>
<reference evidence="6 7" key="1">
    <citation type="submission" date="2018-07" db="EMBL/GenBank/DDBJ databases">
        <title>Sequencing the genomes of 1000 actinobacteria strains.</title>
        <authorList>
            <person name="Klenk H.-P."/>
        </authorList>
    </citation>
    <scope>NUCLEOTIDE SEQUENCE [LARGE SCALE GENOMIC DNA]</scope>
    <source>
        <strain evidence="6 7">DSM 14442</strain>
    </source>
</reference>
<name>A0A3D9LB19_9MICC</name>
<keyword evidence="7" id="KW-1185">Reference proteome</keyword>
<dbReference type="SUPFAM" id="SSF50022">
    <property type="entry name" value="ISP domain"/>
    <property type="match status" value="1"/>
</dbReference>
<dbReference type="GO" id="GO:0046872">
    <property type="term" value="F:metal ion binding"/>
    <property type="evidence" value="ECO:0007669"/>
    <property type="project" value="UniProtKB-KW"/>
</dbReference>
<keyword evidence="3" id="KW-0408">Iron</keyword>
<evidence type="ECO:0000256" key="3">
    <source>
        <dbReference type="ARBA" id="ARBA00023004"/>
    </source>
</evidence>
<feature type="domain" description="Rieske" evidence="5">
    <location>
        <begin position="5"/>
        <end position="101"/>
    </location>
</feature>
<dbReference type="GO" id="GO:0051213">
    <property type="term" value="F:dioxygenase activity"/>
    <property type="evidence" value="ECO:0007669"/>
    <property type="project" value="UniProtKB-KW"/>
</dbReference>
<dbReference type="Gene3D" id="2.102.10.10">
    <property type="entry name" value="Rieske [2Fe-2S] iron-sulphur domain"/>
    <property type="match status" value="1"/>
</dbReference>
<protein>
    <submittedName>
        <fullName evidence="6">3-phenylpropionate/trans-cinnamate dioxygenase ferredoxin subunit</fullName>
    </submittedName>
</protein>
<dbReference type="GO" id="GO:0004497">
    <property type="term" value="F:monooxygenase activity"/>
    <property type="evidence" value="ECO:0007669"/>
    <property type="project" value="UniProtKB-ARBA"/>
</dbReference>